<dbReference type="RefSeq" id="WP_010772126.1">
    <property type="nucleotide sequence ID" value="NZ_KB946334.1"/>
</dbReference>
<evidence type="ECO:0000313" key="1">
    <source>
        <dbReference type="EMBL" id="EOL45211.1"/>
    </source>
</evidence>
<dbReference type="PATRIC" id="fig|1158612.3.peg.1994"/>
<dbReference type="AlphaFoldDB" id="R3WBA9"/>
<dbReference type="OrthoDB" id="2247633at2"/>
<dbReference type="Proteomes" id="UP000013840">
    <property type="component" value="Unassembled WGS sequence"/>
</dbReference>
<comment type="caution">
    <text evidence="1">The sequence shown here is derived from an EMBL/GenBank/DDBJ whole genome shotgun (WGS) entry which is preliminary data.</text>
</comment>
<evidence type="ECO:0000313" key="2">
    <source>
        <dbReference type="Proteomes" id="UP000013840"/>
    </source>
</evidence>
<proteinExistence type="predicted"/>
<keyword evidence="2" id="KW-1185">Reference proteome</keyword>
<sequence length="1047" mass="119982">MNDYLKMSRVFLFLVGIATLLFGSQTSFASDNKLHLTQKKMSNSQSFLIDLSVQEQQENVNIQLSKNLKVDKEKMILENLDTIEKIQEQPSGVNITLLTKGNKENPIHLYLQNIGGAQPGEVQAYAEDGSQSNKLQVQNLSEGITKGLELNTSIIRSPIWSDIKNLQITPDQSFRFVYNKQITATELKNVTSKDKKVIISEGETGEQSFMLTHAGMYGPVDVNLKVTISAIKGSATLDFGSEQFMRWTLGGKANLDIQYEFFDQNHKPLKVSGYTYFRGINTAKTVAFKKEQIDKIFSPAKTNIQYDDTFSSEYTYYGSYMGGWTSKQELGAMFSDAKQLNWRGINNDPDESSFDYGQVEITTKEFNSLTDFPNWKESVVENIPKENYFTFLYSNKIEVDAIDGNPKISKHNDGFVVDFDEKGTILIKNVGYYEGQWISLYVKSNMKTFEDIGLSSELTIKKNLFLRWVLHGKISNNISYEFVDEQLNPIEVSGYMTFVGLNVSKNLGLNASTIKNLYSTKPSDIKYWQFGDVVYLKSNTSGFDDKHEFTMTYKKTNKLDFFLENNDTDYSSLDYKQNTKSIVDIPDPKAVRKTFEKIEEQTNLYNQFNQIIPYEPPIGRKSKLEWVIHLSNKELLYFDQLKITDEDDQEQSDLFDIVKEEKLIRITPKADTLTSEDFYNHLYQFRIDYKIDYEKEIKLSELDKEGYYLNENLVQFTLDNQQPIQIETRTPINFKSKTQLIYQDEQGNVLLKKEHDTYITQTNDLTKEYIDNVKVKQHEFVSSESSLSDYQNKYTKETIQLNYRKYKLPELSINGHPEEIMVQAKDGKLKLDGKILLDADTSFNVHMKFLDRDEIIGKSDKISAGLVDWLVDKDYRLKGLEPGKTTPVEIYAIDETGSETNHIPLNIYYAGDLSFKQTPTNIEFGLEKIPSAIKQVQNKEPYKIEVSDLRGSNRKYNLYLTMTQSLSGNGKTYEDSLSFVNSKQGKQPLIEGEAIVVGKGDTGKDNTKQTSEYLFPVGQGIQLTVYPDMKKGTYNADVEWLLVDAPS</sequence>
<dbReference type="STRING" id="317735.RU98_GL002834"/>
<reference evidence="1 2" key="1">
    <citation type="submission" date="2013-02" db="EMBL/GenBank/DDBJ databases">
        <title>The Genome Sequence of Enterococcus caccae BAA-1240.</title>
        <authorList>
            <consortium name="The Broad Institute Genome Sequencing Platform"/>
            <consortium name="The Broad Institute Genome Sequencing Center for Infectious Disease"/>
            <person name="Earl A.M."/>
            <person name="Gilmore M.S."/>
            <person name="Lebreton F."/>
            <person name="Walker B."/>
            <person name="Young S.K."/>
            <person name="Zeng Q."/>
            <person name="Gargeya S."/>
            <person name="Fitzgerald M."/>
            <person name="Haas B."/>
            <person name="Abouelleil A."/>
            <person name="Alvarado L."/>
            <person name="Arachchi H.M."/>
            <person name="Berlin A.M."/>
            <person name="Chapman S.B."/>
            <person name="Dewar J."/>
            <person name="Goldberg J."/>
            <person name="Griggs A."/>
            <person name="Gujja S."/>
            <person name="Hansen M."/>
            <person name="Howarth C."/>
            <person name="Imamovic A."/>
            <person name="Larimer J."/>
            <person name="McCowan C."/>
            <person name="Murphy C."/>
            <person name="Neiman D."/>
            <person name="Pearson M."/>
            <person name="Priest M."/>
            <person name="Roberts A."/>
            <person name="Saif S."/>
            <person name="Shea T."/>
            <person name="Sisk P."/>
            <person name="Sykes S."/>
            <person name="Wortman J."/>
            <person name="Nusbaum C."/>
            <person name="Birren B."/>
        </authorList>
    </citation>
    <scope>NUCLEOTIDE SEQUENCE [LARGE SCALE GENOMIC DNA]</scope>
    <source>
        <strain evidence="1 2">ATCC BAA-1240</strain>
    </source>
</reference>
<protein>
    <recommendedName>
        <fullName evidence="3">WxL domain-containing protein</fullName>
    </recommendedName>
</protein>
<accession>R3WBA9</accession>
<dbReference type="eggNOG" id="ENOG5032X3T">
    <property type="taxonomic scope" value="Bacteria"/>
</dbReference>
<evidence type="ECO:0008006" key="3">
    <source>
        <dbReference type="Google" id="ProtNLM"/>
    </source>
</evidence>
<gene>
    <name evidence="1" type="ORF">UC7_02017</name>
</gene>
<organism evidence="1 2">
    <name type="scientific">Enterococcus caccae ATCC BAA-1240</name>
    <dbReference type="NCBI Taxonomy" id="1158612"/>
    <lineage>
        <taxon>Bacteria</taxon>
        <taxon>Bacillati</taxon>
        <taxon>Bacillota</taxon>
        <taxon>Bacilli</taxon>
        <taxon>Lactobacillales</taxon>
        <taxon>Enterococcaceae</taxon>
        <taxon>Enterococcus</taxon>
    </lineage>
</organism>
<name>R3WBA9_9ENTE</name>
<dbReference type="EMBL" id="AJAU01000018">
    <property type="protein sequence ID" value="EOL45211.1"/>
    <property type="molecule type" value="Genomic_DNA"/>
</dbReference>